<reference evidence="9 10" key="1">
    <citation type="submission" date="2019-03" db="EMBL/GenBank/DDBJ databases">
        <title>Genomics of glacier-inhabiting Cryobacterium strains.</title>
        <authorList>
            <person name="Liu Q."/>
            <person name="Xin Y.-H."/>
        </authorList>
    </citation>
    <scope>NUCLEOTIDE SEQUENCE [LARGE SCALE GENOMIC DNA]</scope>
    <source>
        <strain evidence="9 10">Sr47</strain>
    </source>
</reference>
<evidence type="ECO:0000259" key="8">
    <source>
        <dbReference type="Pfam" id="PF02108"/>
    </source>
</evidence>
<comment type="function">
    <text evidence="1">Needed for flagellar regrowth and assembly.</text>
</comment>
<feature type="region of interest" description="Disordered" evidence="7">
    <location>
        <begin position="1"/>
        <end position="33"/>
    </location>
</feature>
<dbReference type="GO" id="GO:0005829">
    <property type="term" value="C:cytosol"/>
    <property type="evidence" value="ECO:0007669"/>
    <property type="project" value="TreeGrafter"/>
</dbReference>
<dbReference type="OrthoDB" id="5114026at2"/>
<dbReference type="Pfam" id="PF02108">
    <property type="entry name" value="FliH"/>
    <property type="match status" value="1"/>
</dbReference>
<keyword evidence="6" id="KW-1006">Bacterial flagellum protein export</keyword>
<dbReference type="EMBL" id="SOEZ01000078">
    <property type="protein sequence ID" value="TFB46798.1"/>
    <property type="molecule type" value="Genomic_DNA"/>
</dbReference>
<protein>
    <recommendedName>
        <fullName evidence="8">Flagellar assembly protein FliH/Type III secretion system HrpE domain-containing protein</fullName>
    </recommendedName>
</protein>
<comment type="caution">
    <text evidence="9">The sequence shown here is derived from an EMBL/GenBank/DDBJ whole genome shotgun (WGS) entry which is preliminary data.</text>
</comment>
<dbReference type="PANTHER" id="PTHR34982">
    <property type="entry name" value="YOP PROTEINS TRANSLOCATION PROTEIN L"/>
    <property type="match status" value="1"/>
</dbReference>
<evidence type="ECO:0000256" key="3">
    <source>
        <dbReference type="ARBA" id="ARBA00022448"/>
    </source>
</evidence>
<evidence type="ECO:0000256" key="1">
    <source>
        <dbReference type="ARBA" id="ARBA00003041"/>
    </source>
</evidence>
<accession>A0A4R8UD56</accession>
<feature type="domain" description="Flagellar assembly protein FliH/Type III secretion system HrpE" evidence="8">
    <location>
        <begin position="107"/>
        <end position="223"/>
    </location>
</feature>
<dbReference type="InterPro" id="IPR051472">
    <property type="entry name" value="T3SS_Stator/FliH"/>
</dbReference>
<keyword evidence="5" id="KW-0653">Protein transport</keyword>
<keyword evidence="10" id="KW-1185">Reference proteome</keyword>
<evidence type="ECO:0000256" key="7">
    <source>
        <dbReference type="SAM" id="MobiDB-lite"/>
    </source>
</evidence>
<dbReference type="InterPro" id="IPR018035">
    <property type="entry name" value="Flagellar_FliH/T3SS_HrpE"/>
</dbReference>
<evidence type="ECO:0000256" key="2">
    <source>
        <dbReference type="ARBA" id="ARBA00006602"/>
    </source>
</evidence>
<dbReference type="Proteomes" id="UP000297866">
    <property type="component" value="Unassembled WGS sequence"/>
</dbReference>
<feature type="compositionally biased region" description="Low complexity" evidence="7">
    <location>
        <begin position="1"/>
        <end position="27"/>
    </location>
</feature>
<proteinExistence type="inferred from homology"/>
<organism evidence="9 10">
    <name type="scientific">Cryobacterium tagatosivorans</name>
    <dbReference type="NCBI Taxonomy" id="1259199"/>
    <lineage>
        <taxon>Bacteria</taxon>
        <taxon>Bacillati</taxon>
        <taxon>Actinomycetota</taxon>
        <taxon>Actinomycetes</taxon>
        <taxon>Micrococcales</taxon>
        <taxon>Microbacteriaceae</taxon>
        <taxon>Cryobacterium</taxon>
    </lineage>
</organism>
<keyword evidence="3" id="KW-0813">Transport</keyword>
<evidence type="ECO:0000256" key="6">
    <source>
        <dbReference type="ARBA" id="ARBA00023225"/>
    </source>
</evidence>
<name>A0A4R8UD56_9MICO</name>
<dbReference type="PANTHER" id="PTHR34982:SF1">
    <property type="entry name" value="FLAGELLAR ASSEMBLY PROTEIN FLIH"/>
    <property type="match status" value="1"/>
</dbReference>
<keyword evidence="4" id="KW-1005">Bacterial flagellum biogenesis</keyword>
<comment type="similarity">
    <text evidence="2">Belongs to the FliH family.</text>
</comment>
<evidence type="ECO:0000256" key="5">
    <source>
        <dbReference type="ARBA" id="ARBA00022927"/>
    </source>
</evidence>
<evidence type="ECO:0000256" key="4">
    <source>
        <dbReference type="ARBA" id="ARBA00022795"/>
    </source>
</evidence>
<dbReference type="AlphaFoldDB" id="A0A4R8UD56"/>
<dbReference type="GO" id="GO:0015031">
    <property type="term" value="P:protein transport"/>
    <property type="evidence" value="ECO:0007669"/>
    <property type="project" value="UniProtKB-KW"/>
</dbReference>
<dbReference type="GO" id="GO:0044781">
    <property type="term" value="P:bacterial-type flagellum organization"/>
    <property type="evidence" value="ECO:0007669"/>
    <property type="project" value="UniProtKB-KW"/>
</dbReference>
<gene>
    <name evidence="9" type="ORF">E3O23_16730</name>
</gene>
<sequence>MSRMPGPKSSAPSAISPRRAASPSSAGTRKNMSTDLAFSRVAFPSLGQDGREVIDEQSRARGHAAGYAEGLRLAATRMHEQSLRLEADHAAALRHAEAKADRTVELLAAAARALDASALPLIQGVELALVASAVDLAEAVIGAELGDRESAARLALRRALDHEHAPEVHTVRMHPDDLELLGTEIAARAGVRFTADPQLARGDAMTEFGEGFLDARIGTALRRARAALDGVRQ</sequence>
<evidence type="ECO:0000313" key="10">
    <source>
        <dbReference type="Proteomes" id="UP000297866"/>
    </source>
</evidence>
<evidence type="ECO:0000313" key="9">
    <source>
        <dbReference type="EMBL" id="TFB46798.1"/>
    </source>
</evidence>